<dbReference type="AlphaFoldDB" id="A0A9W7L4Z9"/>
<feature type="domain" description="Ribosome maturation protein SDO1/SBDS central" evidence="9">
    <location>
        <begin position="112"/>
        <end position="175"/>
    </location>
</feature>
<evidence type="ECO:0000256" key="2">
    <source>
        <dbReference type="ARBA" id="ARBA00004496"/>
    </source>
</evidence>
<evidence type="ECO:0000313" key="10">
    <source>
        <dbReference type="EMBL" id="GMI30532.1"/>
    </source>
</evidence>
<keyword evidence="4" id="KW-0963">Cytoplasm</keyword>
<dbReference type="Gene3D" id="1.10.10.900">
    <property type="entry name" value="SBDS protein C-terminal domain, subdomain 1"/>
    <property type="match status" value="1"/>
</dbReference>
<dbReference type="SUPFAM" id="SSF89895">
    <property type="entry name" value="FYSH domain"/>
    <property type="match status" value="1"/>
</dbReference>
<dbReference type="PANTHER" id="PTHR10927">
    <property type="entry name" value="RIBOSOME MATURATION PROTEIN SBDS"/>
    <property type="match status" value="1"/>
</dbReference>
<evidence type="ECO:0000259" key="8">
    <source>
        <dbReference type="Pfam" id="PF01172"/>
    </source>
</evidence>
<dbReference type="GO" id="GO:0005737">
    <property type="term" value="C:cytoplasm"/>
    <property type="evidence" value="ECO:0007669"/>
    <property type="project" value="UniProtKB-SubCell"/>
</dbReference>
<proteinExistence type="inferred from homology"/>
<dbReference type="GO" id="GO:0042256">
    <property type="term" value="P:cytosolic ribosome assembly"/>
    <property type="evidence" value="ECO:0007669"/>
    <property type="project" value="InterPro"/>
</dbReference>
<dbReference type="Proteomes" id="UP001165082">
    <property type="component" value="Unassembled WGS sequence"/>
</dbReference>
<dbReference type="EMBL" id="BRXZ01007633">
    <property type="protein sequence ID" value="GMI30532.1"/>
    <property type="molecule type" value="Genomic_DNA"/>
</dbReference>
<sequence length="223" mass="24517">MSSGAIKTPTNQVRLTNVNIVKLQTHGHRFEIACYPSKVVNFREGVETSLSSVLQIERVFTNVSKGDLAPSSALQESFGTTSVPEVCRIILNKGTLQSSGLERGVQHARNLNRVVEMLSTRCVNPNTNLPYPPETLVDAVKRTGYVMNNDKKVKVMFLEVLKLMRDRRVIDISRAKMRLRITGGPKGSALSFVRGMDPADGARIESSSGGAVAFLVQPSAYRR</sequence>
<comment type="subunit">
    <text evidence="7">Associates with the 60S ribosomal subunit.</text>
</comment>
<evidence type="ECO:0000313" key="11">
    <source>
        <dbReference type="Proteomes" id="UP001165082"/>
    </source>
</evidence>
<evidence type="ECO:0000256" key="4">
    <source>
        <dbReference type="ARBA" id="ARBA00022490"/>
    </source>
</evidence>
<dbReference type="Pfam" id="PF09377">
    <property type="entry name" value="SBDS_domain_II"/>
    <property type="match status" value="1"/>
</dbReference>
<dbReference type="InterPro" id="IPR039100">
    <property type="entry name" value="Sdo1/SBDS-like"/>
</dbReference>
<dbReference type="InterPro" id="IPR036786">
    <property type="entry name" value="Ribosome_mat_SBDS_N_sf"/>
</dbReference>
<dbReference type="InterPro" id="IPR037188">
    <property type="entry name" value="Sdo1/SBDS_central_sf"/>
</dbReference>
<dbReference type="Pfam" id="PF01172">
    <property type="entry name" value="SBDS_N"/>
    <property type="match status" value="1"/>
</dbReference>
<evidence type="ECO:0000256" key="7">
    <source>
        <dbReference type="ARBA" id="ARBA00049708"/>
    </source>
</evidence>
<evidence type="ECO:0000256" key="1">
    <source>
        <dbReference type="ARBA" id="ARBA00004123"/>
    </source>
</evidence>
<reference evidence="10" key="1">
    <citation type="submission" date="2022-07" db="EMBL/GenBank/DDBJ databases">
        <title>Genome analysis of Parmales, a sister group of diatoms, reveals the evolutionary specialization of diatoms from phago-mixotrophs to photoautotrophs.</title>
        <authorList>
            <person name="Ban H."/>
            <person name="Sato S."/>
            <person name="Yoshikawa S."/>
            <person name="Kazumasa Y."/>
            <person name="Nakamura Y."/>
            <person name="Ichinomiya M."/>
            <person name="Saitoh K."/>
            <person name="Sato N."/>
            <person name="Blanc-Mathieu R."/>
            <person name="Endo H."/>
            <person name="Kuwata A."/>
            <person name="Ogata H."/>
        </authorList>
    </citation>
    <scope>NUCLEOTIDE SEQUENCE</scope>
</reference>
<evidence type="ECO:0000259" key="9">
    <source>
        <dbReference type="Pfam" id="PF09377"/>
    </source>
</evidence>
<evidence type="ECO:0000256" key="5">
    <source>
        <dbReference type="ARBA" id="ARBA00022517"/>
    </source>
</evidence>
<organism evidence="10 11">
    <name type="scientific">Triparma retinervis</name>
    <dbReference type="NCBI Taxonomy" id="2557542"/>
    <lineage>
        <taxon>Eukaryota</taxon>
        <taxon>Sar</taxon>
        <taxon>Stramenopiles</taxon>
        <taxon>Ochrophyta</taxon>
        <taxon>Bolidophyceae</taxon>
        <taxon>Parmales</taxon>
        <taxon>Triparmaceae</taxon>
        <taxon>Triparma</taxon>
    </lineage>
</organism>
<keyword evidence="5" id="KW-0690">Ribosome biogenesis</keyword>
<comment type="subcellular location">
    <subcellularLocation>
        <location evidence="2">Cytoplasm</location>
    </subcellularLocation>
    <subcellularLocation>
        <location evidence="1">Nucleus</location>
    </subcellularLocation>
</comment>
<dbReference type="InterPro" id="IPR018978">
    <property type="entry name" value="SDO1/SBDS_central"/>
</dbReference>
<comment type="similarity">
    <text evidence="3">Belongs to the SDO1/SBDS family.</text>
</comment>
<dbReference type="SUPFAM" id="SSF109728">
    <property type="entry name" value="Hypothetical protein AF0491, middle domain"/>
    <property type="match status" value="1"/>
</dbReference>
<dbReference type="PANTHER" id="PTHR10927:SF1">
    <property type="entry name" value="RIBOSOME MATURATION PROTEIN SBDS"/>
    <property type="match status" value="1"/>
</dbReference>
<evidence type="ECO:0000256" key="6">
    <source>
        <dbReference type="ARBA" id="ARBA00023242"/>
    </source>
</evidence>
<feature type="non-terminal residue" evidence="10">
    <location>
        <position position="223"/>
    </location>
</feature>
<dbReference type="NCBIfam" id="TIGR00291">
    <property type="entry name" value="RNA_SBDS"/>
    <property type="match status" value="1"/>
</dbReference>
<dbReference type="InterPro" id="IPR019783">
    <property type="entry name" value="SDO1/SBDS_N"/>
</dbReference>
<evidence type="ECO:0000256" key="3">
    <source>
        <dbReference type="ARBA" id="ARBA00007433"/>
    </source>
</evidence>
<accession>A0A9W7L4Z9</accession>
<name>A0A9W7L4Z9_9STRA</name>
<gene>
    <name evidence="10" type="ORF">TrRE_jg79</name>
</gene>
<protein>
    <submittedName>
        <fullName evidence="10">Uncharacterized protein</fullName>
    </submittedName>
</protein>
<comment type="caution">
    <text evidence="10">The sequence shown here is derived from an EMBL/GenBank/DDBJ whole genome shotgun (WGS) entry which is preliminary data.</text>
</comment>
<keyword evidence="11" id="KW-1185">Reference proteome</keyword>
<dbReference type="InterPro" id="IPR002140">
    <property type="entry name" value="Sdo1/SBDS"/>
</dbReference>
<dbReference type="OrthoDB" id="10253092at2759"/>
<dbReference type="GO" id="GO:0005634">
    <property type="term" value="C:nucleus"/>
    <property type="evidence" value="ECO:0007669"/>
    <property type="project" value="UniProtKB-SubCell"/>
</dbReference>
<keyword evidence="6" id="KW-0539">Nucleus</keyword>
<dbReference type="Gene3D" id="3.30.1250.10">
    <property type="entry name" value="Ribosome maturation protein SBDS, N-terminal domain"/>
    <property type="match status" value="1"/>
</dbReference>
<feature type="domain" description="Ribosome maturation protein SDO1/SBDS N-terminal" evidence="8">
    <location>
        <begin position="17"/>
        <end position="102"/>
    </location>
</feature>